<feature type="region of interest" description="Disordered" evidence="1">
    <location>
        <begin position="36"/>
        <end position="96"/>
    </location>
</feature>
<reference evidence="3 4" key="1">
    <citation type="submission" date="2020-10" db="EMBL/GenBank/DDBJ databases">
        <title>Complete genome sequence of Corynebacterium ihumii DSM 45751.</title>
        <authorList>
            <person name="Ruckert C."/>
            <person name="Albersmeier A."/>
            <person name="Busche T."/>
            <person name="Jaenicke S."/>
            <person name="Winkler A."/>
            <person name="Friethjonsson O.H."/>
            <person name="Hreggviethsson G.O."/>
            <person name="Lambert C."/>
            <person name="Badcock D."/>
            <person name="Bernaerts K."/>
            <person name="Anne J."/>
            <person name="Economou A."/>
            <person name="Kalinowski J."/>
        </authorList>
    </citation>
    <scope>NUCLEOTIDE SEQUENCE [LARGE SCALE GENOMIC DNA]</scope>
    <source>
        <strain evidence="3 4">DSM 45751</strain>
    </source>
</reference>
<evidence type="ECO:0000313" key="4">
    <source>
        <dbReference type="Proteomes" id="UP001220577"/>
    </source>
</evidence>
<dbReference type="RefSeq" id="WP_051106175.1">
    <property type="nucleotide sequence ID" value="NZ_CP063190.1"/>
</dbReference>
<gene>
    <name evidence="3" type="ORF">CIHUM_10450</name>
</gene>
<evidence type="ECO:0008006" key="5">
    <source>
        <dbReference type="Google" id="ProtNLM"/>
    </source>
</evidence>
<feature type="signal peptide" evidence="2">
    <location>
        <begin position="1"/>
        <end position="17"/>
    </location>
</feature>
<dbReference type="EMBL" id="CP063190">
    <property type="protein sequence ID" value="WCZ35478.1"/>
    <property type="molecule type" value="Genomic_DNA"/>
</dbReference>
<keyword evidence="4" id="KW-1185">Reference proteome</keyword>
<feature type="compositionally biased region" description="Acidic residues" evidence="1">
    <location>
        <begin position="55"/>
        <end position="73"/>
    </location>
</feature>
<keyword evidence="2" id="KW-0732">Signal</keyword>
<name>A0ABY7UGR3_9CORY</name>
<accession>A0ABY7UGR3</accession>
<feature type="chain" id="PRO_5046605149" description="Secreted protein" evidence="2">
    <location>
        <begin position="18"/>
        <end position="201"/>
    </location>
</feature>
<organism evidence="3 4">
    <name type="scientific">Corynebacterium ihumii</name>
    <dbReference type="NCBI Taxonomy" id="1232427"/>
    <lineage>
        <taxon>Bacteria</taxon>
        <taxon>Bacillati</taxon>
        <taxon>Actinomycetota</taxon>
        <taxon>Actinomycetes</taxon>
        <taxon>Mycobacteriales</taxon>
        <taxon>Corynebacteriaceae</taxon>
        <taxon>Corynebacterium</taxon>
    </lineage>
</organism>
<evidence type="ECO:0000256" key="1">
    <source>
        <dbReference type="SAM" id="MobiDB-lite"/>
    </source>
</evidence>
<proteinExistence type="predicted"/>
<dbReference type="PROSITE" id="PS51257">
    <property type="entry name" value="PROKAR_LIPOPROTEIN"/>
    <property type="match status" value="1"/>
</dbReference>
<protein>
    <recommendedName>
        <fullName evidence="5">Secreted protein</fullName>
    </recommendedName>
</protein>
<evidence type="ECO:0000313" key="3">
    <source>
        <dbReference type="EMBL" id="WCZ35478.1"/>
    </source>
</evidence>
<sequence>MRRAAAVVALISPLVLAGCSTSEGEVVYVTETSWVEASEQPRDDVPSAAPAPAEDTTEAPAEDAAEEAVEETTAEPAAGALPLDPAHQGQVGGKCGTTPEGAEISVNDTTSCDFAAAVYPHAVSAEYAWSNKPGFTSVPYTDLYGVVSPITGEAYDLTCNIGSAGFSLGCYGPNNDPYMSYSFDPSRMWHPLVNIVGDYPS</sequence>
<evidence type="ECO:0000256" key="2">
    <source>
        <dbReference type="SAM" id="SignalP"/>
    </source>
</evidence>
<dbReference type="Proteomes" id="UP001220577">
    <property type="component" value="Chromosome"/>
</dbReference>